<name>Q6ZRD0_HUMAN</name>
<dbReference type="SUPFAM" id="SSF69318">
    <property type="entry name" value="Integrin alpha N-terminal domain"/>
    <property type="match status" value="1"/>
</dbReference>
<proteinExistence type="evidence at transcript level"/>
<evidence type="ECO:0000256" key="1">
    <source>
        <dbReference type="SAM" id="MobiDB-lite"/>
    </source>
</evidence>
<dbReference type="InterPro" id="IPR028994">
    <property type="entry name" value="Integrin_alpha_N"/>
</dbReference>
<feature type="compositionally biased region" description="Polar residues" evidence="1">
    <location>
        <begin position="206"/>
        <end position="221"/>
    </location>
</feature>
<dbReference type="GO" id="GO:0016032">
    <property type="term" value="P:viral process"/>
    <property type="evidence" value="ECO:0007669"/>
    <property type="project" value="InterPro"/>
</dbReference>
<dbReference type="PANTHER" id="PTHR33166">
    <property type="entry name" value="GAG_P30 DOMAIN-CONTAINING PROTEIN"/>
    <property type="match status" value="1"/>
</dbReference>
<evidence type="ECO:0000313" key="2">
    <source>
        <dbReference type="EMBL" id="BAC87382.1"/>
    </source>
</evidence>
<protein>
    <submittedName>
        <fullName evidence="2">cDNA FLJ46459 fis, clone THYMU3020970</fullName>
    </submittedName>
</protein>
<sequence>MRTQRKGDGQTGSSLPVEASMVTPSPGWSVHTGDLDGHPLPRMVSAHRRSRWSPPPQDGQCTPEISMVTPSPGWSVHTGDLDGHPLPRMVSAHRRSRWSPPPQDAQCTPEISMVTPSPGCSVHTGDLDGHPLPRMLSAHRRSRWSPPPQDAQCTPEISMVTPSPGWSVHTGDLDGHPLPRMVSAHRRSRWSPPPVPVVRVGEEVQEPQSSCSRSPGSQRLGPSQRPLGHEEGQQQPELRMASRKGPCQPLSQTWSVGIRWGPSWMPLGGWWAQPCIWTLKAKETPASQTTSAILPLLGVAGVEGSARVHGPFTTSDLSQIQQHLGSSSENPSHYRKEFLHITQSFNLTWHDIYIILISTLTPDEKGAPGVQLKPTQMNSIIKPLYKIQWPMMHFPTETHTRFTIRETMAPVWTGGAGASSS</sequence>
<organism evidence="2">
    <name type="scientific">Homo sapiens</name>
    <name type="common">Human</name>
    <dbReference type="NCBI Taxonomy" id="9606"/>
    <lineage>
        <taxon>Eukaryota</taxon>
        <taxon>Metazoa</taxon>
        <taxon>Chordata</taxon>
        <taxon>Craniata</taxon>
        <taxon>Vertebrata</taxon>
        <taxon>Euteleostomi</taxon>
        <taxon>Mammalia</taxon>
        <taxon>Eutheria</taxon>
        <taxon>Euarchontoglires</taxon>
        <taxon>Primates</taxon>
        <taxon>Haplorrhini</taxon>
        <taxon>Catarrhini</taxon>
        <taxon>Hominidae</taxon>
        <taxon>Homo</taxon>
    </lineage>
</organism>
<dbReference type="EMBL" id="AK128318">
    <property type="protein sequence ID" value="BAC87382.1"/>
    <property type="molecule type" value="mRNA"/>
</dbReference>
<dbReference type="AlphaFoldDB" id="Q6ZRD0"/>
<dbReference type="SUPFAM" id="SSF47943">
    <property type="entry name" value="Retrovirus capsid protein, N-terminal core domain"/>
    <property type="match status" value="1"/>
</dbReference>
<dbReference type="Gene3D" id="1.10.375.10">
    <property type="entry name" value="Human Immunodeficiency Virus Type 1 Capsid Protein"/>
    <property type="match status" value="1"/>
</dbReference>
<dbReference type="IntAct" id="Q6ZRD0">
    <property type="interactions" value="1"/>
</dbReference>
<feature type="region of interest" description="Disordered" evidence="1">
    <location>
        <begin position="170"/>
        <end position="249"/>
    </location>
</feature>
<feature type="region of interest" description="Disordered" evidence="1">
    <location>
        <begin position="1"/>
        <end position="62"/>
    </location>
</feature>
<dbReference type="InterPro" id="IPR008919">
    <property type="entry name" value="Retrov_capsid_N"/>
</dbReference>
<dbReference type="InterPro" id="IPR050462">
    <property type="entry name" value="Retroviral_Gag-Pol_poly"/>
</dbReference>
<reference evidence="2" key="1">
    <citation type="submission" date="2003-07" db="EMBL/GenBank/DDBJ databases">
        <title>NEDO human cDNA sequencing project.</title>
        <authorList>
            <person name="Tashiro H."/>
            <person name="Yamazaki M."/>
            <person name="Watanabe K."/>
            <person name="Kumagai A."/>
            <person name="Itakura S."/>
            <person name="Fukuzumi Y."/>
            <person name="Fujimori Y."/>
            <person name="Komiyama M."/>
            <person name="Sugiyama T."/>
            <person name="Irie R."/>
            <person name="Otsuki T."/>
            <person name="Sato H."/>
            <person name="Ota T."/>
            <person name="Wakamatsu A."/>
            <person name="Ishii S."/>
            <person name="Yamamoto J."/>
            <person name="Isono Y."/>
            <person name="Kawai-Hio Y."/>
            <person name="Saito K."/>
            <person name="Nishikawa T."/>
            <person name="Kimura K."/>
            <person name="Yamashita H."/>
            <person name="Matsuo K."/>
            <person name="Nakamura Y."/>
            <person name="Sekine M."/>
            <person name="Kikuchi H."/>
            <person name="Kanda K."/>
            <person name="Wagatsuma M."/>
            <person name="Murakawa K."/>
            <person name="Kanehori K."/>
            <person name="Takahashi-Fujii A."/>
            <person name="Oshima A."/>
            <person name="Sugiyama A."/>
            <person name="Kawakami B."/>
            <person name="Suzuki Y."/>
            <person name="Sugano S."/>
            <person name="Nagahari K."/>
            <person name="Masuho Y."/>
            <person name="Nagai K."/>
            <person name="Isogai T."/>
        </authorList>
    </citation>
    <scope>NUCLEOTIDE SEQUENCE</scope>
    <source>
        <tissue evidence="2">Thymus</tissue>
    </source>
</reference>
<accession>Q6ZRD0</accession>